<reference evidence="2" key="1">
    <citation type="submission" date="2017-09" db="EMBL/GenBank/DDBJ databases">
        <title>Complete Genome Sequence of ansamitocin-producing Bacterium Actinosynnema pretiosum X47.</title>
        <authorList>
            <person name="Cao G."/>
            <person name="Zong G."/>
            <person name="Zhong C."/>
            <person name="Fu J."/>
        </authorList>
    </citation>
    <scope>NUCLEOTIDE SEQUENCE [LARGE SCALE GENOMIC DNA]</scope>
    <source>
        <strain evidence="2">X47</strain>
    </source>
</reference>
<sequence>MIKQAAGACTLFTVALTPAALPTAKEKSEEAEQKAVPVVRERDNSLEAAATSIPAFSSIPSVTEDRGVSSTPDIAARRRTTANGTPVSAGRAPSGNGGGTTQASWAAAPGGGRFPGADLAAGCGWWGLLRGWGGQRVAHRRVPRPRGRRRGQ</sequence>
<proteinExistence type="predicted"/>
<dbReference type="EMBL" id="CP023445">
    <property type="protein sequence ID" value="ATE56299.1"/>
    <property type="molecule type" value="Genomic_DNA"/>
</dbReference>
<feature type="region of interest" description="Disordered" evidence="1">
    <location>
        <begin position="60"/>
        <end position="109"/>
    </location>
</feature>
<dbReference type="Proteomes" id="UP000218505">
    <property type="component" value="Chromosome"/>
</dbReference>
<protein>
    <submittedName>
        <fullName evidence="2">Uncharacterized protein</fullName>
    </submittedName>
</protein>
<evidence type="ECO:0000313" key="3">
    <source>
        <dbReference type="Proteomes" id="UP000218505"/>
    </source>
</evidence>
<gene>
    <name evidence="2" type="ORF">CNX65_26015</name>
</gene>
<keyword evidence="3" id="KW-1185">Reference proteome</keyword>
<evidence type="ECO:0000313" key="2">
    <source>
        <dbReference type="EMBL" id="ATE56299.1"/>
    </source>
</evidence>
<accession>A0A290ZBE0</accession>
<dbReference type="AlphaFoldDB" id="A0A290ZBE0"/>
<organism evidence="2 3">
    <name type="scientific">Actinosynnema pretiosum</name>
    <dbReference type="NCBI Taxonomy" id="42197"/>
    <lineage>
        <taxon>Bacteria</taxon>
        <taxon>Bacillati</taxon>
        <taxon>Actinomycetota</taxon>
        <taxon>Actinomycetes</taxon>
        <taxon>Pseudonocardiales</taxon>
        <taxon>Pseudonocardiaceae</taxon>
        <taxon>Actinosynnema</taxon>
    </lineage>
</organism>
<dbReference type="RefSeq" id="WP_096496108.1">
    <property type="nucleotide sequence ID" value="NZ_CP023445.1"/>
</dbReference>
<dbReference type="KEGG" id="apre:CNX65_26015"/>
<evidence type="ECO:0000256" key="1">
    <source>
        <dbReference type="SAM" id="MobiDB-lite"/>
    </source>
</evidence>
<name>A0A290ZBE0_9PSEU</name>